<evidence type="ECO:0000313" key="2">
    <source>
        <dbReference type="EMBL" id="GAA4414534.1"/>
    </source>
</evidence>
<dbReference type="EMBL" id="BAABHB010000011">
    <property type="protein sequence ID" value="GAA4414534.1"/>
    <property type="molecule type" value="Genomic_DNA"/>
</dbReference>
<dbReference type="InterPro" id="IPR026444">
    <property type="entry name" value="Secre_tail"/>
</dbReference>
<keyword evidence="3" id="KW-1185">Reference proteome</keyword>
<organism evidence="2 3">
    <name type="scientific">Nibrella viscosa</name>
    <dbReference type="NCBI Taxonomy" id="1084524"/>
    <lineage>
        <taxon>Bacteria</taxon>
        <taxon>Pseudomonadati</taxon>
        <taxon>Bacteroidota</taxon>
        <taxon>Cytophagia</taxon>
        <taxon>Cytophagales</taxon>
        <taxon>Spirosomataceae</taxon>
        <taxon>Nibrella</taxon>
    </lineage>
</organism>
<gene>
    <name evidence="2" type="ORF">GCM10023187_44160</name>
</gene>
<sequence length="552" mass="62754">MRFPATHPIALLFCWLFTGIALPAKSQVRCADPLSLTPATPPGQVNWKKFPEFTLPFTLIYGAPRLGDTLASPLRHGFSHLATVLPSEFGTLVTPRERALDWSGFAFGLNQPWETLLSPWDNDTLAYQAKWDWFITQTSGGYTNAKGKFIFPISFLAVDIERFLPTDDRIVRLKQEPKIPAAYRNLPDADFISAYKRDMTALYGMGLRYIRQKVDLTGIPLMTYSDVPIRNTFFNVTGNTWTDWRTNPERVSFLVKDQTTNRVGGPFYQQLDALGPSAYYYYDYPSPLAPDYLAYMLFQIEANQAWSDKPIIPYVWMRYHDCCGSFPKFLQPFMAEATAIFPFFSGAKGLWFWDHGVDPTASFAAYEHFVHGLYRLSRFADVFTGDYKLVIPKSARDHMDDRTPIWRGAVKDNRILIAAHNPYATETQTTRVPVSYGSWQTTLTLKGREVYLCQFDLTVVTGNNEEIALTNLKVFPNPAVDQVTVRFDRLPTRPVQISFVDLLGRTVLRRVVDAGTAYVNESVPVSPLKSGLYTVIITDSRSTYTQKVVINR</sequence>
<protein>
    <recommendedName>
        <fullName evidence="1">Secretion system C-terminal sorting domain-containing protein</fullName>
    </recommendedName>
</protein>
<name>A0ABP8KRN7_9BACT</name>
<comment type="caution">
    <text evidence="2">The sequence shown here is derived from an EMBL/GenBank/DDBJ whole genome shotgun (WGS) entry which is preliminary data.</text>
</comment>
<reference evidence="3" key="1">
    <citation type="journal article" date="2019" name="Int. J. Syst. Evol. Microbiol.">
        <title>The Global Catalogue of Microorganisms (GCM) 10K type strain sequencing project: providing services to taxonomists for standard genome sequencing and annotation.</title>
        <authorList>
            <consortium name="The Broad Institute Genomics Platform"/>
            <consortium name="The Broad Institute Genome Sequencing Center for Infectious Disease"/>
            <person name="Wu L."/>
            <person name="Ma J."/>
        </authorList>
    </citation>
    <scope>NUCLEOTIDE SEQUENCE [LARGE SCALE GENOMIC DNA]</scope>
    <source>
        <strain evidence="3">JCM 17925</strain>
    </source>
</reference>
<dbReference type="Proteomes" id="UP001500936">
    <property type="component" value="Unassembled WGS sequence"/>
</dbReference>
<proteinExistence type="predicted"/>
<feature type="domain" description="Secretion system C-terminal sorting" evidence="1">
    <location>
        <begin position="474"/>
        <end position="550"/>
    </location>
</feature>
<evidence type="ECO:0000313" key="3">
    <source>
        <dbReference type="Proteomes" id="UP001500936"/>
    </source>
</evidence>
<dbReference type="RefSeq" id="WP_345270179.1">
    <property type="nucleotide sequence ID" value="NZ_BAABHB010000011.1"/>
</dbReference>
<accession>A0ABP8KRN7</accession>
<dbReference type="NCBIfam" id="TIGR04183">
    <property type="entry name" value="Por_Secre_tail"/>
    <property type="match status" value="1"/>
</dbReference>
<dbReference type="Pfam" id="PF18962">
    <property type="entry name" value="Por_Secre_tail"/>
    <property type="match status" value="1"/>
</dbReference>
<evidence type="ECO:0000259" key="1">
    <source>
        <dbReference type="Pfam" id="PF18962"/>
    </source>
</evidence>